<dbReference type="Proteomes" id="UP000472272">
    <property type="component" value="Chromosome 13"/>
</dbReference>
<dbReference type="AlphaFoldDB" id="A0A670JQ36"/>
<accession>A0A670JQ36</accession>
<evidence type="ECO:0000313" key="1">
    <source>
        <dbReference type="Ensembl" id="ENSPMRP00000025097.1"/>
    </source>
</evidence>
<reference evidence="1" key="3">
    <citation type="submission" date="2025-09" db="UniProtKB">
        <authorList>
            <consortium name="Ensembl"/>
        </authorList>
    </citation>
    <scope>IDENTIFICATION</scope>
</reference>
<keyword evidence="2" id="KW-1185">Reference proteome</keyword>
<evidence type="ECO:0000313" key="2">
    <source>
        <dbReference type="Proteomes" id="UP000472272"/>
    </source>
</evidence>
<reference evidence="1" key="2">
    <citation type="submission" date="2025-08" db="UniProtKB">
        <authorList>
            <consortium name="Ensembl"/>
        </authorList>
    </citation>
    <scope>IDENTIFICATION</scope>
</reference>
<name>A0A670JQ36_PODMU</name>
<proteinExistence type="predicted"/>
<dbReference type="Ensembl" id="ENSPMRT00000026630.1">
    <property type="protein sequence ID" value="ENSPMRP00000025097.1"/>
    <property type="gene ID" value="ENSPMRG00000016224.1"/>
</dbReference>
<reference evidence="1 2" key="1">
    <citation type="journal article" date="2019" name="Proc. Natl. Acad. Sci. U.S.A.">
        <title>Regulatory changes in pterin and carotenoid genes underlie balanced color polymorphisms in the wall lizard.</title>
        <authorList>
            <person name="Andrade P."/>
            <person name="Pinho C."/>
            <person name="Perez I de Lanuza G."/>
            <person name="Afonso S."/>
            <person name="Brejcha J."/>
            <person name="Rubin C.J."/>
            <person name="Wallerman O."/>
            <person name="Pereira P."/>
            <person name="Sabatino S.J."/>
            <person name="Bellati A."/>
            <person name="Pellitteri-Rosa D."/>
            <person name="Bosakova Z."/>
            <person name="Bunikis I."/>
            <person name="Carretero M.A."/>
            <person name="Feiner N."/>
            <person name="Marsik P."/>
            <person name="Pauperio F."/>
            <person name="Salvi D."/>
            <person name="Soler L."/>
            <person name="While G.M."/>
            <person name="Uller T."/>
            <person name="Font E."/>
            <person name="Andersson L."/>
            <person name="Carneiro M."/>
        </authorList>
    </citation>
    <scope>NUCLEOTIDE SEQUENCE</scope>
</reference>
<organism evidence="1 2">
    <name type="scientific">Podarcis muralis</name>
    <name type="common">Wall lizard</name>
    <name type="synonym">Lacerta muralis</name>
    <dbReference type="NCBI Taxonomy" id="64176"/>
    <lineage>
        <taxon>Eukaryota</taxon>
        <taxon>Metazoa</taxon>
        <taxon>Chordata</taxon>
        <taxon>Craniata</taxon>
        <taxon>Vertebrata</taxon>
        <taxon>Euteleostomi</taxon>
        <taxon>Lepidosauria</taxon>
        <taxon>Squamata</taxon>
        <taxon>Bifurcata</taxon>
        <taxon>Unidentata</taxon>
        <taxon>Episquamata</taxon>
        <taxon>Laterata</taxon>
        <taxon>Lacertibaenia</taxon>
        <taxon>Lacertidae</taxon>
        <taxon>Podarcis</taxon>
    </lineage>
</organism>
<sequence length="88" mass="9934">MGFFICLCCAGRKWLGETTHQHSSCLTLSNGRVGLKKSWAQYNFLLHTCSSPSFLFRFSTRMVIRQNSTCFTSWACKSPGWLAALCQS</sequence>
<protein>
    <submittedName>
        <fullName evidence="1">Uncharacterized protein</fullName>
    </submittedName>
</protein>